<protein>
    <submittedName>
        <fullName evidence="2">Nonribosomal peptide synthetase (PCP-TE)</fullName>
    </submittedName>
</protein>
<gene>
    <name evidence="2" type="primary">pyrC</name>
</gene>
<dbReference type="SUPFAM" id="SSF47336">
    <property type="entry name" value="ACP-like"/>
    <property type="match status" value="1"/>
</dbReference>
<dbReference type="PRINTS" id="PR00111">
    <property type="entry name" value="ABHYDROLASE"/>
</dbReference>
<dbReference type="Gene3D" id="1.10.1200.10">
    <property type="entry name" value="ACP-like"/>
    <property type="match status" value="1"/>
</dbReference>
<dbReference type="EMBL" id="HQ407374">
    <property type="protein sequence ID" value="AEH57233.1"/>
    <property type="molecule type" value="Genomic_DNA"/>
</dbReference>
<feature type="domain" description="Carrier" evidence="1">
    <location>
        <begin position="15"/>
        <end position="96"/>
    </location>
</feature>
<dbReference type="Pfam" id="PF00550">
    <property type="entry name" value="PP-binding"/>
    <property type="match status" value="1"/>
</dbReference>
<accession>G0XS65</accession>
<evidence type="ECO:0000259" key="1">
    <source>
        <dbReference type="PROSITE" id="PS50075"/>
    </source>
</evidence>
<dbReference type="InterPro" id="IPR009081">
    <property type="entry name" value="PP-bd_ACP"/>
</dbReference>
<proteinExistence type="predicted"/>
<dbReference type="InterPro" id="IPR036736">
    <property type="entry name" value="ACP-like_sf"/>
</dbReference>
<dbReference type="PANTHER" id="PTHR43689:SF8">
    <property type="entry name" value="ALPHA_BETA-HYDROLASES SUPERFAMILY PROTEIN"/>
    <property type="match status" value="1"/>
</dbReference>
<evidence type="ECO:0000313" key="2">
    <source>
        <dbReference type="EMBL" id="AEH57233.1"/>
    </source>
</evidence>
<dbReference type="PROSITE" id="PS50075">
    <property type="entry name" value="CARRIER"/>
    <property type="match status" value="1"/>
</dbReference>
<name>G0XS65_PRODI</name>
<dbReference type="PANTHER" id="PTHR43689">
    <property type="entry name" value="HYDROLASE"/>
    <property type="match status" value="1"/>
</dbReference>
<reference evidence="2" key="1">
    <citation type="journal article" date="2011" name="PLoS ONE">
        <title>Variation in tropical reef symbiont metagenomes defined by secondary metabolism.</title>
        <authorList>
            <person name="Donia M.S."/>
            <person name="Fricke W.F."/>
            <person name="Ravel J."/>
            <person name="Schmidt E.W."/>
        </authorList>
    </citation>
    <scope>NUCLEOTIDE SEQUENCE</scope>
</reference>
<dbReference type="InterPro" id="IPR000073">
    <property type="entry name" value="AB_hydrolase_1"/>
</dbReference>
<dbReference type="InterPro" id="IPR029058">
    <property type="entry name" value="AB_hydrolase_fold"/>
</dbReference>
<dbReference type="Gene3D" id="3.40.50.1820">
    <property type="entry name" value="alpha/beta hydrolase"/>
    <property type="match status" value="1"/>
</dbReference>
<organism evidence="2">
    <name type="scientific">Prochloron didemni P2-Fiji</name>
    <dbReference type="NCBI Taxonomy" id="910454"/>
    <lineage>
        <taxon>Bacteria</taxon>
        <taxon>Bacillati</taxon>
        <taxon>Cyanobacteriota</taxon>
        <taxon>Cyanophyceae</taxon>
        <taxon>Oscillatoriophycideae</taxon>
        <taxon>Chroococcales</taxon>
        <taxon>Prochloraceae</taxon>
        <taxon>Prochloron</taxon>
    </lineage>
</organism>
<dbReference type="SUPFAM" id="SSF53474">
    <property type="entry name" value="alpha/beta-Hydrolases"/>
    <property type="match status" value="1"/>
</dbReference>
<sequence length="385" mass="42553">MEVTMQNLTQIPQSQATEGIVDSLETFLNQEILEEEDIGLEATTPLLQLGIIDSLTMVSLLGFIETEYGVQVPNEEVTPENFENLEKIAQLVNSLQTNQSDATSVISLSDNNSHPLDETLRILEAAGVQRRIIPIEQDGFTHYMHSLAVTGEQPTWILLAGLGNPSTSWATILRSQLGQKSAIAIDLSGFGLSKTDQPAPTYNDHLQILLSLLPLLAQPPYVMVGSSAGAMLATEIARRHPEWVKALVVTGFGAIQDIPTWRQQLMELSQQPEQFLQSAYHRPPKLTPMLQTLIDDTLSRPAYQNFLDSKGVEAMTHTFDNIAVPTLFVSGQEDQIIPAEAVKAAFKKVPGSQLEWLSRCGHFPPAEQPEELMYLIENFLTKIEA</sequence>
<dbReference type="AlphaFoldDB" id="G0XS65"/>
<dbReference type="Pfam" id="PF12697">
    <property type="entry name" value="Abhydrolase_6"/>
    <property type="match status" value="1"/>
</dbReference>